<evidence type="ECO:0000313" key="2">
    <source>
        <dbReference type="Proteomes" id="UP001341840"/>
    </source>
</evidence>
<sequence length="76" mass="8795">MVVITIHSPLPAAITFAPELRLTHCLRLHEARSVLFDSIPTRRPPLMVNVQVVHVARCLVAWMVYLDTQWHEENRV</sequence>
<name>A0ABU6YYJ5_9FABA</name>
<accession>A0ABU6YYJ5</accession>
<dbReference type="EMBL" id="JASCZI010244430">
    <property type="protein sequence ID" value="MED6214168.1"/>
    <property type="molecule type" value="Genomic_DNA"/>
</dbReference>
<dbReference type="Proteomes" id="UP001341840">
    <property type="component" value="Unassembled WGS sequence"/>
</dbReference>
<reference evidence="1 2" key="1">
    <citation type="journal article" date="2023" name="Plants (Basel)">
        <title>Bridging the Gap: Combining Genomics and Transcriptomics Approaches to Understand Stylosanthes scabra, an Orphan Legume from the Brazilian Caatinga.</title>
        <authorList>
            <person name="Ferreira-Neto J.R.C."/>
            <person name="da Silva M.D."/>
            <person name="Binneck E."/>
            <person name="de Melo N.F."/>
            <person name="da Silva R.H."/>
            <person name="de Melo A.L.T.M."/>
            <person name="Pandolfi V."/>
            <person name="Bustamante F.O."/>
            <person name="Brasileiro-Vidal A.C."/>
            <person name="Benko-Iseppon A.M."/>
        </authorList>
    </citation>
    <scope>NUCLEOTIDE SEQUENCE [LARGE SCALE GENOMIC DNA]</scope>
    <source>
        <tissue evidence="1">Leaves</tissue>
    </source>
</reference>
<keyword evidence="2" id="KW-1185">Reference proteome</keyword>
<protein>
    <submittedName>
        <fullName evidence="1">Uncharacterized protein</fullName>
    </submittedName>
</protein>
<gene>
    <name evidence="1" type="ORF">PIB30_100248</name>
</gene>
<organism evidence="1 2">
    <name type="scientific">Stylosanthes scabra</name>
    <dbReference type="NCBI Taxonomy" id="79078"/>
    <lineage>
        <taxon>Eukaryota</taxon>
        <taxon>Viridiplantae</taxon>
        <taxon>Streptophyta</taxon>
        <taxon>Embryophyta</taxon>
        <taxon>Tracheophyta</taxon>
        <taxon>Spermatophyta</taxon>
        <taxon>Magnoliopsida</taxon>
        <taxon>eudicotyledons</taxon>
        <taxon>Gunneridae</taxon>
        <taxon>Pentapetalae</taxon>
        <taxon>rosids</taxon>
        <taxon>fabids</taxon>
        <taxon>Fabales</taxon>
        <taxon>Fabaceae</taxon>
        <taxon>Papilionoideae</taxon>
        <taxon>50 kb inversion clade</taxon>
        <taxon>dalbergioids sensu lato</taxon>
        <taxon>Dalbergieae</taxon>
        <taxon>Pterocarpus clade</taxon>
        <taxon>Stylosanthes</taxon>
    </lineage>
</organism>
<comment type="caution">
    <text evidence="1">The sequence shown here is derived from an EMBL/GenBank/DDBJ whole genome shotgun (WGS) entry which is preliminary data.</text>
</comment>
<proteinExistence type="predicted"/>
<evidence type="ECO:0000313" key="1">
    <source>
        <dbReference type="EMBL" id="MED6214168.1"/>
    </source>
</evidence>